<dbReference type="Proteomes" id="UP000015216">
    <property type="component" value="Chromosome"/>
</dbReference>
<evidence type="ECO:0000313" key="14">
    <source>
        <dbReference type="EMBL" id="AGS06982.1"/>
    </source>
</evidence>
<gene>
    <name evidence="14" type="ORF">SSDC_01485</name>
</gene>
<dbReference type="PROSITE" id="PS51656">
    <property type="entry name" value="4FE4S"/>
    <property type="match status" value="1"/>
</dbReference>
<keyword evidence="5" id="KW-0479">Metal-binding</keyword>
<dbReference type="Pfam" id="PF04060">
    <property type="entry name" value="FeS"/>
    <property type="match status" value="1"/>
</dbReference>
<keyword evidence="1" id="KW-0813">Transport</keyword>
<keyword evidence="3" id="KW-0004">4Fe-4S</keyword>
<evidence type="ECO:0000256" key="5">
    <source>
        <dbReference type="ARBA" id="ARBA00022723"/>
    </source>
</evidence>
<keyword evidence="8" id="KW-0249">Electron transport</keyword>
<evidence type="ECO:0000256" key="6">
    <source>
        <dbReference type="ARBA" id="ARBA00022737"/>
    </source>
</evidence>
<evidence type="ECO:0000256" key="2">
    <source>
        <dbReference type="ARBA" id="ARBA00022475"/>
    </source>
</evidence>
<dbReference type="Pfam" id="PF14697">
    <property type="entry name" value="Fer4_21"/>
    <property type="match status" value="1"/>
</dbReference>
<keyword evidence="6" id="KW-0677">Repeat</keyword>
<feature type="domain" description="4Fe-4S ferredoxin-type" evidence="12">
    <location>
        <begin position="106"/>
        <end position="135"/>
    </location>
</feature>
<dbReference type="InterPro" id="IPR007202">
    <property type="entry name" value="4Fe-4S_dom"/>
</dbReference>
<dbReference type="eggNOG" id="COG2878">
    <property type="taxonomic scope" value="Bacteria"/>
</dbReference>
<dbReference type="InterPro" id="IPR050294">
    <property type="entry name" value="RnfB_subfamily"/>
</dbReference>
<feature type="domain" description="4Fe-4S" evidence="13">
    <location>
        <begin position="1"/>
        <end position="60"/>
    </location>
</feature>
<feature type="domain" description="4Fe-4S ferredoxin-type" evidence="12">
    <location>
        <begin position="76"/>
        <end position="105"/>
    </location>
</feature>
<accession>S5R196</accession>
<evidence type="ECO:0000256" key="4">
    <source>
        <dbReference type="ARBA" id="ARBA00022519"/>
    </source>
</evidence>
<dbReference type="Gene3D" id="3.30.70.20">
    <property type="match status" value="1"/>
</dbReference>
<dbReference type="PANTHER" id="PTHR42859:SF3">
    <property type="entry name" value="ION-TRANSLOCATING OXIDOREDUCTASE COMPLEX SUBUNIT B"/>
    <property type="match status" value="1"/>
</dbReference>
<evidence type="ECO:0000256" key="11">
    <source>
        <dbReference type="ARBA" id="ARBA00023136"/>
    </source>
</evidence>
<dbReference type="STRING" id="669502.SSDC_01485"/>
<dbReference type="KEGG" id="ssdc:SSDC_01485"/>
<dbReference type="HOGENOM" id="CLU_063448_0_0_4"/>
<dbReference type="GeneID" id="301553166"/>
<keyword evidence="11" id="KW-0472">Membrane</keyword>
<keyword evidence="9" id="KW-0408">Iron</keyword>
<dbReference type="GO" id="GO:0051539">
    <property type="term" value="F:4 iron, 4 sulfur cluster binding"/>
    <property type="evidence" value="ECO:0007669"/>
    <property type="project" value="UniProtKB-KW"/>
</dbReference>
<dbReference type="InterPro" id="IPR017900">
    <property type="entry name" value="4Fe4S_Fe_S_CS"/>
</dbReference>
<protein>
    <submittedName>
        <fullName evidence="14">Ferredoxin</fullName>
    </submittedName>
</protein>
<dbReference type="PROSITE" id="PS51379">
    <property type="entry name" value="4FE4S_FER_2"/>
    <property type="match status" value="2"/>
</dbReference>
<proteinExistence type="predicted"/>
<dbReference type="Gene3D" id="1.10.15.40">
    <property type="entry name" value="Electron transport complex subunit B, putative Fe-S cluster"/>
    <property type="match status" value="1"/>
</dbReference>
<reference evidence="14 15" key="1">
    <citation type="journal article" date="2013" name="Curr. Biol.">
        <title>Defensive bacteriome symbiont with a drastically reduced genome.</title>
        <authorList>
            <person name="Nakabachi A."/>
            <person name="Ueoka R."/>
            <person name="Oshima K."/>
            <person name="Teta R."/>
            <person name="Mangoni A."/>
            <person name="Gurgui M."/>
            <person name="Oldham N.J."/>
            <person name="van Echten-Deckert G."/>
            <person name="Okamura K."/>
            <person name="Yamamoto K."/>
            <person name="Inoue H."/>
            <person name="Ohkuma M."/>
            <person name="Hongoh Y."/>
            <person name="Miyagishima S.Y."/>
            <person name="Hattori M."/>
            <person name="Piel J."/>
            <person name="Fukatsu T."/>
        </authorList>
    </citation>
    <scope>NUCLEOTIDE SEQUENCE [LARGE SCALE GENOMIC DNA]</scope>
    <source>
        <strain evidence="14 15">DC</strain>
    </source>
</reference>
<keyword evidence="10" id="KW-0411">Iron-sulfur</keyword>
<dbReference type="AlphaFoldDB" id="S5R196"/>
<dbReference type="RefSeq" id="WP_020915557.1">
    <property type="nucleotide sequence ID" value="NC_021885.1"/>
</dbReference>
<keyword evidence="15" id="KW-1185">Reference proteome</keyword>
<organism evidence="14 15">
    <name type="scientific">Candidatus Profftella armatura</name>
    <dbReference type="NCBI Taxonomy" id="669502"/>
    <lineage>
        <taxon>Bacteria</taxon>
        <taxon>Pseudomonadati</taxon>
        <taxon>Pseudomonadota</taxon>
        <taxon>Betaproteobacteria</taxon>
        <taxon>Candidatus Profftella</taxon>
    </lineage>
</organism>
<dbReference type="NCBIfam" id="NF005415">
    <property type="entry name" value="PRK06991.1"/>
    <property type="match status" value="1"/>
</dbReference>
<dbReference type="GO" id="GO:0009055">
    <property type="term" value="F:electron transfer activity"/>
    <property type="evidence" value="ECO:0007669"/>
    <property type="project" value="InterPro"/>
</dbReference>
<keyword evidence="2" id="KW-1003">Cell membrane</keyword>
<dbReference type="EMBL" id="CP003468">
    <property type="protein sequence ID" value="AGS06982.1"/>
    <property type="molecule type" value="Genomic_DNA"/>
</dbReference>
<evidence type="ECO:0000256" key="9">
    <source>
        <dbReference type="ARBA" id="ARBA00023004"/>
    </source>
</evidence>
<dbReference type="SUPFAM" id="SSF54862">
    <property type="entry name" value="4Fe-4S ferredoxins"/>
    <property type="match status" value="1"/>
</dbReference>
<dbReference type="PANTHER" id="PTHR42859">
    <property type="entry name" value="OXIDOREDUCTASE"/>
    <property type="match status" value="1"/>
</dbReference>
<dbReference type="PROSITE" id="PS00198">
    <property type="entry name" value="4FE4S_FER_1"/>
    <property type="match status" value="2"/>
</dbReference>
<evidence type="ECO:0000313" key="15">
    <source>
        <dbReference type="Proteomes" id="UP000015216"/>
    </source>
</evidence>
<evidence type="ECO:0000256" key="8">
    <source>
        <dbReference type="ARBA" id="ARBA00022982"/>
    </source>
</evidence>
<evidence type="ECO:0000259" key="13">
    <source>
        <dbReference type="PROSITE" id="PS51656"/>
    </source>
</evidence>
<evidence type="ECO:0000256" key="7">
    <source>
        <dbReference type="ARBA" id="ARBA00022967"/>
    </source>
</evidence>
<evidence type="ECO:0000256" key="1">
    <source>
        <dbReference type="ARBA" id="ARBA00022448"/>
    </source>
</evidence>
<evidence type="ECO:0000256" key="10">
    <source>
        <dbReference type="ARBA" id="ARBA00023014"/>
    </source>
</evidence>
<dbReference type="GO" id="GO:0046872">
    <property type="term" value="F:metal ion binding"/>
    <property type="evidence" value="ECO:0007669"/>
    <property type="project" value="UniProtKB-KW"/>
</dbReference>
<sequence>MSFSHIDNIENLLPQTQCTKCGYPGCRQYAEAIANKKANYNQCPTGGRKGIIKLAKYLNKPIIPLNTIYGNEKSRCCAIIKENKCIGCTLCIQSCPVDAIIGAAKHMHTIFSKLCTGCDLCIKKCPVNCISMIEVTPCRTGWDAWSQKKADDARKRYYLRKKRLFHEKKENYAKLKKATIQFKKNNRETQKSLIEMAVKRIKELKNKENKKIK</sequence>
<keyword evidence="7" id="KW-1278">Translocase</keyword>
<evidence type="ECO:0000256" key="3">
    <source>
        <dbReference type="ARBA" id="ARBA00022485"/>
    </source>
</evidence>
<dbReference type="PATRIC" id="fig|669502.6.peg.286"/>
<name>S5R196_9PROT</name>
<dbReference type="InterPro" id="IPR010207">
    <property type="entry name" value="Elect_transpt_cplx_RnfB/RsxB"/>
</dbReference>
<dbReference type="InterPro" id="IPR017896">
    <property type="entry name" value="4Fe4S_Fe-S-bd"/>
</dbReference>
<dbReference type="NCBIfam" id="TIGR01944">
    <property type="entry name" value="rnfB"/>
    <property type="match status" value="1"/>
</dbReference>
<keyword evidence="4" id="KW-0997">Cell inner membrane</keyword>
<evidence type="ECO:0000259" key="12">
    <source>
        <dbReference type="PROSITE" id="PS51379"/>
    </source>
</evidence>